<organism evidence="12 13">
    <name type="scientific">Lineolata rhizophorae</name>
    <dbReference type="NCBI Taxonomy" id="578093"/>
    <lineage>
        <taxon>Eukaryota</taxon>
        <taxon>Fungi</taxon>
        <taxon>Dikarya</taxon>
        <taxon>Ascomycota</taxon>
        <taxon>Pezizomycotina</taxon>
        <taxon>Dothideomycetes</taxon>
        <taxon>Dothideomycetes incertae sedis</taxon>
        <taxon>Lineolatales</taxon>
        <taxon>Lineolataceae</taxon>
        <taxon>Lineolata</taxon>
    </lineage>
</organism>
<evidence type="ECO:0000256" key="7">
    <source>
        <dbReference type="PROSITE-ProRule" id="PRU00644"/>
    </source>
</evidence>
<feature type="compositionally biased region" description="Pro residues" evidence="9">
    <location>
        <begin position="223"/>
        <end position="236"/>
    </location>
</feature>
<dbReference type="GO" id="GO:0043162">
    <property type="term" value="P:ubiquitin-dependent protein catabolic process via the multivesicular body sorting pathway"/>
    <property type="evidence" value="ECO:0007669"/>
    <property type="project" value="UniProtKB-ARBA"/>
</dbReference>
<evidence type="ECO:0000256" key="1">
    <source>
        <dbReference type="ARBA" id="ARBA00004177"/>
    </source>
</evidence>
<dbReference type="InterPro" id="IPR037202">
    <property type="entry name" value="ESCRT_assembly_dom"/>
</dbReference>
<keyword evidence="13" id="KW-1185">Reference proteome</keyword>
<evidence type="ECO:0000313" key="12">
    <source>
        <dbReference type="EMBL" id="KAF2452926.1"/>
    </source>
</evidence>
<dbReference type="SUPFAM" id="SSF54495">
    <property type="entry name" value="UBC-like"/>
    <property type="match status" value="1"/>
</dbReference>
<keyword evidence="4" id="KW-0967">Endosome</keyword>
<evidence type="ECO:0000256" key="4">
    <source>
        <dbReference type="ARBA" id="ARBA00022753"/>
    </source>
</evidence>
<gene>
    <name evidence="12" type="ORF">BDY21DRAFT_367343</name>
</gene>
<proteinExistence type="inferred from homology"/>
<comment type="subcellular location">
    <subcellularLocation>
        <location evidence="1">Endosome</location>
    </subcellularLocation>
</comment>
<feature type="compositionally biased region" description="Polar residues" evidence="9">
    <location>
        <begin position="245"/>
        <end position="254"/>
    </location>
</feature>
<evidence type="ECO:0000259" key="11">
    <source>
        <dbReference type="PROSITE" id="PS51322"/>
    </source>
</evidence>
<evidence type="ECO:0000259" key="10">
    <source>
        <dbReference type="PROSITE" id="PS51312"/>
    </source>
</evidence>
<protein>
    <submittedName>
        <fullName evidence="12">UEV domain-containing protein</fullName>
    </submittedName>
</protein>
<comment type="similarity">
    <text evidence="2">Belongs to the ubiquitin-conjugating enzyme family. UEV subfamily.</text>
</comment>
<feature type="domain" description="SB" evidence="10">
    <location>
        <begin position="486"/>
        <end position="554"/>
    </location>
</feature>
<evidence type="ECO:0000256" key="8">
    <source>
        <dbReference type="SAM" id="Coils"/>
    </source>
</evidence>
<keyword evidence="6 8" id="KW-0175">Coiled coil</keyword>
<keyword evidence="5 7" id="KW-0653">Protein transport</keyword>
<keyword evidence="3 7" id="KW-0813">Transport</keyword>
<reference evidence="12" key="1">
    <citation type="journal article" date="2020" name="Stud. Mycol.">
        <title>101 Dothideomycetes genomes: a test case for predicting lifestyles and emergence of pathogens.</title>
        <authorList>
            <person name="Haridas S."/>
            <person name="Albert R."/>
            <person name="Binder M."/>
            <person name="Bloem J."/>
            <person name="Labutti K."/>
            <person name="Salamov A."/>
            <person name="Andreopoulos B."/>
            <person name="Baker S."/>
            <person name="Barry K."/>
            <person name="Bills G."/>
            <person name="Bluhm B."/>
            <person name="Cannon C."/>
            <person name="Castanera R."/>
            <person name="Culley D."/>
            <person name="Daum C."/>
            <person name="Ezra D."/>
            <person name="Gonzalez J."/>
            <person name="Henrissat B."/>
            <person name="Kuo A."/>
            <person name="Liang C."/>
            <person name="Lipzen A."/>
            <person name="Lutzoni F."/>
            <person name="Magnuson J."/>
            <person name="Mondo S."/>
            <person name="Nolan M."/>
            <person name="Ohm R."/>
            <person name="Pangilinan J."/>
            <person name="Park H.-J."/>
            <person name="Ramirez L."/>
            <person name="Alfaro M."/>
            <person name="Sun H."/>
            <person name="Tritt A."/>
            <person name="Yoshinaga Y."/>
            <person name="Zwiers L.-H."/>
            <person name="Turgeon B."/>
            <person name="Goodwin S."/>
            <person name="Spatafora J."/>
            <person name="Crous P."/>
            <person name="Grigoriev I."/>
        </authorList>
    </citation>
    <scope>NUCLEOTIDE SEQUENCE</scope>
    <source>
        <strain evidence="12">ATCC 16933</strain>
    </source>
</reference>
<dbReference type="EMBL" id="MU001701">
    <property type="protein sequence ID" value="KAF2452926.1"/>
    <property type="molecule type" value="Genomic_DNA"/>
</dbReference>
<dbReference type="Pfam" id="PF09454">
    <property type="entry name" value="Vps23_core"/>
    <property type="match status" value="1"/>
</dbReference>
<evidence type="ECO:0000256" key="3">
    <source>
        <dbReference type="ARBA" id="ARBA00022448"/>
    </source>
</evidence>
<feature type="compositionally biased region" description="Polar residues" evidence="9">
    <location>
        <begin position="178"/>
        <end position="190"/>
    </location>
</feature>
<dbReference type="InterPro" id="IPR017916">
    <property type="entry name" value="SB_dom"/>
</dbReference>
<feature type="region of interest" description="Disordered" evidence="9">
    <location>
        <begin position="148"/>
        <end position="392"/>
    </location>
</feature>
<dbReference type="InterPro" id="IPR008883">
    <property type="entry name" value="UEV_N"/>
</dbReference>
<dbReference type="Gene3D" id="6.10.140.820">
    <property type="match status" value="1"/>
</dbReference>
<dbReference type="GO" id="GO:0043130">
    <property type="term" value="F:ubiquitin binding"/>
    <property type="evidence" value="ECO:0007669"/>
    <property type="project" value="TreeGrafter"/>
</dbReference>
<feature type="coiled-coil region" evidence="8">
    <location>
        <begin position="404"/>
        <end position="448"/>
    </location>
</feature>
<evidence type="ECO:0000256" key="5">
    <source>
        <dbReference type="ARBA" id="ARBA00022927"/>
    </source>
</evidence>
<accession>A0A6A6NML2</accession>
<dbReference type="PANTHER" id="PTHR23306:SF3">
    <property type="entry name" value="TUMOR SUPPRESSOR PROTEIN 101"/>
    <property type="match status" value="1"/>
</dbReference>
<feature type="compositionally biased region" description="Pro residues" evidence="9">
    <location>
        <begin position="194"/>
        <end position="204"/>
    </location>
</feature>
<dbReference type="GO" id="GO:0072666">
    <property type="term" value="P:establishment of protein localization to vacuole"/>
    <property type="evidence" value="ECO:0007669"/>
    <property type="project" value="UniProtKB-ARBA"/>
</dbReference>
<dbReference type="OrthoDB" id="306304at2759"/>
<evidence type="ECO:0000256" key="9">
    <source>
        <dbReference type="SAM" id="MobiDB-lite"/>
    </source>
</evidence>
<evidence type="ECO:0000256" key="6">
    <source>
        <dbReference type="ARBA" id="ARBA00023054"/>
    </source>
</evidence>
<dbReference type="CDD" id="cd11685">
    <property type="entry name" value="UEV_TSG101-like"/>
    <property type="match status" value="1"/>
</dbReference>
<dbReference type="AlphaFoldDB" id="A0A6A6NML2"/>
<dbReference type="PROSITE" id="PS51312">
    <property type="entry name" value="SB"/>
    <property type="match status" value="1"/>
</dbReference>
<feature type="compositionally biased region" description="Pro residues" evidence="9">
    <location>
        <begin position="314"/>
        <end position="325"/>
    </location>
</feature>
<dbReference type="Proteomes" id="UP000799766">
    <property type="component" value="Unassembled WGS sequence"/>
</dbReference>
<evidence type="ECO:0000313" key="13">
    <source>
        <dbReference type="Proteomes" id="UP000799766"/>
    </source>
</evidence>
<dbReference type="InterPro" id="IPR016135">
    <property type="entry name" value="UBQ-conjugating_enzyme/RWD"/>
</dbReference>
<dbReference type="Gene3D" id="3.10.110.10">
    <property type="entry name" value="Ubiquitin Conjugating Enzyme"/>
    <property type="match status" value="1"/>
</dbReference>
<feature type="compositionally biased region" description="Pro residues" evidence="9">
    <location>
        <begin position="378"/>
        <end position="389"/>
    </location>
</feature>
<feature type="compositionally biased region" description="Pro residues" evidence="9">
    <location>
        <begin position="157"/>
        <end position="171"/>
    </location>
</feature>
<name>A0A6A6NML2_9PEZI</name>
<feature type="compositionally biased region" description="Pro residues" evidence="9">
    <location>
        <begin position="341"/>
        <end position="352"/>
    </location>
</feature>
<dbReference type="GO" id="GO:0000813">
    <property type="term" value="C:ESCRT I complex"/>
    <property type="evidence" value="ECO:0007669"/>
    <property type="project" value="TreeGrafter"/>
</dbReference>
<feature type="compositionally biased region" description="Low complexity" evidence="9">
    <location>
        <begin position="326"/>
        <end position="340"/>
    </location>
</feature>
<feature type="domain" description="UEV" evidence="11">
    <location>
        <begin position="7"/>
        <end position="152"/>
    </location>
</feature>
<dbReference type="SUPFAM" id="SSF140111">
    <property type="entry name" value="Endosomal sorting complex assembly domain"/>
    <property type="match status" value="1"/>
</dbReference>
<dbReference type="Pfam" id="PF05743">
    <property type="entry name" value="UEV"/>
    <property type="match status" value="1"/>
</dbReference>
<sequence length="554" mass="60282">MSAVPDRVLNWLYSALINEYRDVNRTYSDVAETLSHFPSLKPRTEVFTYDNGTSALLLLLAGTVPVMFRGTVYRFPLAVWVPHAYPHESPIVFVTPTQDMLVRPGQHVAADGRVYHPYLAQWAKYWDKSSVLDFLAVLRGVFSKEPPVRSAQQGYSPPQPAPQPPPVPPPPEEWRRSQLPSQETSPSPAQVRQPPQPPQPPPKPPKPHEATASPGPQQEPQQPSVPLPPPLPPLPPDAAARYANTHGSGNQPLQPQFHAHPGDFGGQHGAAPIPPHPSATHQVQPPLEARNRGFDFPQGVPIGTGYVGAGAAPQPRPGPPPPPPEQSQVPQFSYSQQFQTYPPPYQPPPSTLQPPRESIPDLLSSPLDVTLPSQDPANAPPPAPPIPPNPEKDALLKAISQSLINQLRKAVEEHAAALPALNAQNAALRQAHARLEGEMRALRALDEDLASNERALHQSIHSADRVIAEAARMERPDVDAVLVAPTVVASQLYSLVAEERAAAETAFVLAKALDRGRLSCDVFVRQTRAIHRDAFLKKALIKKIARGIGLEEGR</sequence>
<evidence type="ECO:0000256" key="2">
    <source>
        <dbReference type="ARBA" id="ARBA00009594"/>
    </source>
</evidence>
<dbReference type="PROSITE" id="PS51322">
    <property type="entry name" value="UEV"/>
    <property type="match status" value="1"/>
</dbReference>
<dbReference type="GO" id="GO:0006886">
    <property type="term" value="P:intracellular protein transport"/>
    <property type="evidence" value="ECO:0007669"/>
    <property type="project" value="UniProtKB-ARBA"/>
</dbReference>
<dbReference type="InterPro" id="IPR052070">
    <property type="entry name" value="ESCRT-I_UEV_domain"/>
</dbReference>
<dbReference type="PANTHER" id="PTHR23306">
    <property type="entry name" value="TUMOR SUSCEPTIBILITY GENE 101 PROTEIN-RELATED"/>
    <property type="match status" value="1"/>
</dbReference>